<feature type="transmembrane region" description="Helical" evidence="7">
    <location>
        <begin position="133"/>
        <end position="155"/>
    </location>
</feature>
<reference evidence="10" key="1">
    <citation type="submission" date="2021-06" db="EMBL/GenBank/DDBJ databases">
        <authorList>
            <person name="Arsene-Ploetze F."/>
        </authorList>
    </citation>
    <scope>NUCLEOTIDE SEQUENCE</scope>
    <source>
        <strain evidence="10">SBRY1</strain>
    </source>
</reference>
<feature type="transmembrane region" description="Helical" evidence="7">
    <location>
        <begin position="266"/>
        <end position="284"/>
    </location>
</feature>
<dbReference type="CDD" id="cd06261">
    <property type="entry name" value="TM_PBP2"/>
    <property type="match status" value="1"/>
</dbReference>
<feature type="domain" description="ABC transmembrane type-1" evidence="9">
    <location>
        <begin position="96"/>
        <end position="284"/>
    </location>
</feature>
<proteinExistence type="inferred from homology"/>
<keyword evidence="6 7" id="KW-0472">Membrane</keyword>
<evidence type="ECO:0000256" key="6">
    <source>
        <dbReference type="ARBA" id="ARBA00023136"/>
    </source>
</evidence>
<keyword evidence="11" id="KW-1185">Reference proteome</keyword>
<evidence type="ECO:0000313" key="10">
    <source>
        <dbReference type="EMBL" id="CAG7617307.1"/>
    </source>
</evidence>
<keyword evidence="4 7" id="KW-0812">Transmembrane</keyword>
<feature type="transmembrane region" description="Helical" evidence="7">
    <location>
        <begin position="206"/>
        <end position="229"/>
    </location>
</feature>
<dbReference type="GO" id="GO:0055085">
    <property type="term" value="P:transmembrane transport"/>
    <property type="evidence" value="ECO:0007669"/>
    <property type="project" value="InterPro"/>
</dbReference>
<evidence type="ECO:0000256" key="2">
    <source>
        <dbReference type="ARBA" id="ARBA00022448"/>
    </source>
</evidence>
<dbReference type="PANTHER" id="PTHR43744">
    <property type="entry name" value="ABC TRANSPORTER PERMEASE PROTEIN MG189-RELATED-RELATED"/>
    <property type="match status" value="1"/>
</dbReference>
<dbReference type="InterPro" id="IPR035906">
    <property type="entry name" value="MetI-like_sf"/>
</dbReference>
<feature type="transmembrane region" description="Helical" evidence="7">
    <location>
        <begin position="167"/>
        <end position="185"/>
    </location>
</feature>
<organism evidence="10 11">
    <name type="scientific">Actinacidiphila bryophytorum</name>
    <dbReference type="NCBI Taxonomy" id="1436133"/>
    <lineage>
        <taxon>Bacteria</taxon>
        <taxon>Bacillati</taxon>
        <taxon>Actinomycetota</taxon>
        <taxon>Actinomycetes</taxon>
        <taxon>Kitasatosporales</taxon>
        <taxon>Streptomycetaceae</taxon>
        <taxon>Actinacidiphila</taxon>
    </lineage>
</organism>
<accession>A0A9W4GYU2</accession>
<keyword evidence="3" id="KW-1003">Cell membrane</keyword>
<feature type="transmembrane region" description="Helical" evidence="7">
    <location>
        <begin position="39"/>
        <end position="61"/>
    </location>
</feature>
<dbReference type="AlphaFoldDB" id="A0A9W4GYU2"/>
<evidence type="ECO:0000256" key="1">
    <source>
        <dbReference type="ARBA" id="ARBA00004651"/>
    </source>
</evidence>
<name>A0A9W4GYU2_9ACTN</name>
<evidence type="ECO:0000256" key="5">
    <source>
        <dbReference type="ARBA" id="ARBA00022989"/>
    </source>
</evidence>
<dbReference type="GO" id="GO:0005886">
    <property type="term" value="C:plasma membrane"/>
    <property type="evidence" value="ECO:0007669"/>
    <property type="project" value="UniProtKB-SubCell"/>
</dbReference>
<dbReference type="PANTHER" id="PTHR43744:SF12">
    <property type="entry name" value="ABC TRANSPORTER PERMEASE PROTEIN MG189-RELATED"/>
    <property type="match status" value="1"/>
</dbReference>
<keyword evidence="2 7" id="KW-0813">Transport</keyword>
<gene>
    <name evidence="10" type="ORF">SBRY_120007</name>
</gene>
<sequence>MTVVTESRPRRTGPGVQASADAARRRADRGRLLRRTGRGLVLAVMSVVALFPFYALVILSLKPAEAIHFPGSLTPWHLDGGAYSTILGAQDVLRWTLNTGVYSIVSVVMVLLLSSMAGYAFAKKRFPGKEPIFWSFVAMVMVPYHVTLVPTFILIAETNGVDTYWGLILPTLANAQAVFLMRQFIKSLPDELFEAARLDGCSEWRVFVSIVLPLTKPVLATLGIFVFLWHWNDFLWPLVIGQSPDMRTLTTGIASLNQQNVPLNQVLAGSVVALVPIFLAYLVGQRYVQESVAMTGIKG</sequence>
<dbReference type="Pfam" id="PF00528">
    <property type="entry name" value="BPD_transp_1"/>
    <property type="match status" value="1"/>
</dbReference>
<keyword evidence="5 7" id="KW-1133">Transmembrane helix</keyword>
<evidence type="ECO:0000256" key="3">
    <source>
        <dbReference type="ARBA" id="ARBA00022475"/>
    </source>
</evidence>
<feature type="region of interest" description="Disordered" evidence="8">
    <location>
        <begin position="1"/>
        <end position="23"/>
    </location>
</feature>
<dbReference type="SUPFAM" id="SSF161098">
    <property type="entry name" value="MetI-like"/>
    <property type="match status" value="1"/>
</dbReference>
<dbReference type="EMBL" id="CAJVAX010000004">
    <property type="protein sequence ID" value="CAG7617307.1"/>
    <property type="molecule type" value="Genomic_DNA"/>
</dbReference>
<protein>
    <submittedName>
        <fullName evidence="10">Carbohydrate ABC transporter permease</fullName>
    </submittedName>
</protein>
<evidence type="ECO:0000256" key="8">
    <source>
        <dbReference type="SAM" id="MobiDB-lite"/>
    </source>
</evidence>
<evidence type="ECO:0000256" key="4">
    <source>
        <dbReference type="ARBA" id="ARBA00022692"/>
    </source>
</evidence>
<feature type="transmembrane region" description="Helical" evidence="7">
    <location>
        <begin position="101"/>
        <end position="121"/>
    </location>
</feature>
<evidence type="ECO:0000259" key="9">
    <source>
        <dbReference type="PROSITE" id="PS50928"/>
    </source>
</evidence>
<evidence type="ECO:0000256" key="7">
    <source>
        <dbReference type="RuleBase" id="RU363032"/>
    </source>
</evidence>
<dbReference type="Gene3D" id="1.10.3720.10">
    <property type="entry name" value="MetI-like"/>
    <property type="match status" value="1"/>
</dbReference>
<dbReference type="Proteomes" id="UP001153328">
    <property type="component" value="Unassembled WGS sequence"/>
</dbReference>
<dbReference type="InterPro" id="IPR000515">
    <property type="entry name" value="MetI-like"/>
</dbReference>
<evidence type="ECO:0000313" key="11">
    <source>
        <dbReference type="Proteomes" id="UP001153328"/>
    </source>
</evidence>
<comment type="similarity">
    <text evidence="7">Belongs to the binding-protein-dependent transport system permease family.</text>
</comment>
<dbReference type="PROSITE" id="PS50928">
    <property type="entry name" value="ABC_TM1"/>
    <property type="match status" value="1"/>
</dbReference>
<comment type="subcellular location">
    <subcellularLocation>
        <location evidence="1 7">Cell membrane</location>
        <topology evidence="1 7">Multi-pass membrane protein</topology>
    </subcellularLocation>
</comment>
<comment type="caution">
    <text evidence="10">The sequence shown here is derived from an EMBL/GenBank/DDBJ whole genome shotgun (WGS) entry which is preliminary data.</text>
</comment>